<feature type="region of interest" description="Disordered" evidence="7">
    <location>
        <begin position="141"/>
        <end position="163"/>
    </location>
</feature>
<evidence type="ECO:0000256" key="7">
    <source>
        <dbReference type="SAM" id="MobiDB-lite"/>
    </source>
</evidence>
<evidence type="ECO:0000256" key="3">
    <source>
        <dbReference type="ARBA" id="ARBA00022824"/>
    </source>
</evidence>
<keyword evidence="8" id="KW-0812">Transmembrane</keyword>
<protein>
    <submittedName>
        <fullName evidence="9">Thioredoxin domain-containing protein 12</fullName>
    </submittedName>
</protein>
<dbReference type="InterPro" id="IPR037462">
    <property type="entry name" value="ERp19"/>
</dbReference>
<evidence type="ECO:0000313" key="9">
    <source>
        <dbReference type="EMBL" id="ROK87088.1"/>
    </source>
</evidence>
<name>A0A3N0Y0S0_ANAGA</name>
<dbReference type="PANTHER" id="PTHR15337">
    <property type="entry name" value="ANTERIOR GRADIENT PROTEIN-RELATED"/>
    <property type="match status" value="1"/>
</dbReference>
<dbReference type="InterPro" id="IPR051099">
    <property type="entry name" value="AGR/TXD"/>
</dbReference>
<accession>A0A3N0Y0S0</accession>
<evidence type="ECO:0000256" key="4">
    <source>
        <dbReference type="ARBA" id="ARBA00023002"/>
    </source>
</evidence>
<sequence length="397" mass="42746">MIGKAEAAPATVACCTIAPAASFSSQNTRSCSASYYSNVNNRIHEHDFFLSPIPIVSTGCEAKKTTCPKIPCSNLPSSSYAFVLNRPLATSSRLSQVNFLGGRRFLLVNWYLFSSSEVLSLDPGAAAASLTGADSGRPISDSAGSDCGLGSPTGELDRGSEGSSRLTTIGMKMPSSLLNITLVSFILVFIASHFGEVLADGNGRGFGDHIHWRSLEDGRKEAEASLLIPFLGLEAPAAKRYWAHFWLAAVLPSVCRSVTALMLTARAPHFPPHLPPRLRAVSPGLARPLALLTRAALKPKFAESKDISELAHNFVMINLEDEEEPKDEAFSPDGGYIPRILFLDPTGKVHSEITNKNGNPNYKYFYSNADQVVASMKEAQEKLTGDAFRTAHVGDEL</sequence>
<keyword evidence="8" id="KW-0472">Membrane</keyword>
<evidence type="ECO:0000313" key="10">
    <source>
        <dbReference type="Proteomes" id="UP000281406"/>
    </source>
</evidence>
<dbReference type="GO" id="GO:0016491">
    <property type="term" value="F:oxidoreductase activity"/>
    <property type="evidence" value="ECO:0007669"/>
    <property type="project" value="UniProtKB-KW"/>
</dbReference>
<dbReference type="EMBL" id="RJVU01055202">
    <property type="protein sequence ID" value="ROK87088.1"/>
    <property type="molecule type" value="Genomic_DNA"/>
</dbReference>
<feature type="transmembrane region" description="Helical" evidence="8">
    <location>
        <begin position="177"/>
        <end position="195"/>
    </location>
</feature>
<dbReference type="AlphaFoldDB" id="A0A3N0Y0S0"/>
<dbReference type="PANTHER" id="PTHR15337:SF10">
    <property type="entry name" value="THIOREDOXIN DOMAIN-CONTAINING PROTEIN 12"/>
    <property type="match status" value="1"/>
</dbReference>
<keyword evidence="10" id="KW-1185">Reference proteome</keyword>
<evidence type="ECO:0000256" key="6">
    <source>
        <dbReference type="ARBA" id="ARBA00023284"/>
    </source>
</evidence>
<keyword evidence="6" id="KW-0676">Redox-active center</keyword>
<comment type="subcellular location">
    <subcellularLocation>
        <location evidence="1">Endoplasmic reticulum lumen</location>
    </subcellularLocation>
</comment>
<evidence type="ECO:0000256" key="8">
    <source>
        <dbReference type="SAM" id="Phobius"/>
    </source>
</evidence>
<organism evidence="9 10">
    <name type="scientific">Anabarilius grahami</name>
    <name type="common">Kanglang fish</name>
    <name type="synonym">Barilius grahami</name>
    <dbReference type="NCBI Taxonomy" id="495550"/>
    <lineage>
        <taxon>Eukaryota</taxon>
        <taxon>Metazoa</taxon>
        <taxon>Chordata</taxon>
        <taxon>Craniata</taxon>
        <taxon>Vertebrata</taxon>
        <taxon>Euteleostomi</taxon>
        <taxon>Actinopterygii</taxon>
        <taxon>Neopterygii</taxon>
        <taxon>Teleostei</taxon>
        <taxon>Ostariophysi</taxon>
        <taxon>Cypriniformes</taxon>
        <taxon>Xenocyprididae</taxon>
        <taxon>Xenocypridinae</taxon>
        <taxon>Xenocypridinae incertae sedis</taxon>
        <taxon>Anabarilius</taxon>
    </lineage>
</organism>
<keyword evidence="4" id="KW-0560">Oxidoreductase</keyword>
<keyword evidence="2" id="KW-0732">Signal</keyword>
<dbReference type="CDD" id="cd02959">
    <property type="entry name" value="ERp19"/>
    <property type="match status" value="1"/>
</dbReference>
<evidence type="ECO:0000256" key="2">
    <source>
        <dbReference type="ARBA" id="ARBA00022729"/>
    </source>
</evidence>
<dbReference type="Proteomes" id="UP000281406">
    <property type="component" value="Unassembled WGS sequence"/>
</dbReference>
<dbReference type="OrthoDB" id="262308at2759"/>
<keyword evidence="8" id="KW-1133">Transmembrane helix</keyword>
<evidence type="ECO:0000256" key="5">
    <source>
        <dbReference type="ARBA" id="ARBA00023157"/>
    </source>
</evidence>
<reference evidence="9 10" key="1">
    <citation type="submission" date="2018-10" db="EMBL/GenBank/DDBJ databases">
        <title>Genome assembly for a Yunnan-Guizhou Plateau 3E fish, Anabarilius grahami (Regan), and its evolutionary and genetic applications.</title>
        <authorList>
            <person name="Jiang W."/>
        </authorList>
    </citation>
    <scope>NUCLEOTIDE SEQUENCE [LARGE SCALE GENOMIC DNA]</scope>
    <source>
        <strain evidence="9">AG-KIZ</strain>
        <tissue evidence="9">Muscle</tissue>
    </source>
</reference>
<keyword evidence="5" id="KW-1015">Disulfide bond</keyword>
<evidence type="ECO:0000256" key="1">
    <source>
        <dbReference type="ARBA" id="ARBA00004319"/>
    </source>
</evidence>
<dbReference type="GO" id="GO:0005788">
    <property type="term" value="C:endoplasmic reticulum lumen"/>
    <property type="evidence" value="ECO:0007669"/>
    <property type="project" value="UniProtKB-SubCell"/>
</dbReference>
<comment type="caution">
    <text evidence="9">The sequence shown here is derived from an EMBL/GenBank/DDBJ whole genome shotgun (WGS) entry which is preliminary data.</text>
</comment>
<proteinExistence type="predicted"/>
<keyword evidence="3" id="KW-0256">Endoplasmic reticulum</keyword>
<gene>
    <name evidence="9" type="ORF">DPX16_10228</name>
</gene>
<dbReference type="Gene3D" id="3.40.30.10">
    <property type="entry name" value="Glutaredoxin"/>
    <property type="match status" value="1"/>
</dbReference>